<reference evidence="2" key="2">
    <citation type="journal article" date="2023" name="IMA Fungus">
        <title>Comparative genomic study of the Penicillium genus elucidates a diverse pangenome and 15 lateral gene transfer events.</title>
        <authorList>
            <person name="Petersen C."/>
            <person name="Sorensen T."/>
            <person name="Nielsen M.R."/>
            <person name="Sondergaard T.E."/>
            <person name="Sorensen J.L."/>
            <person name="Fitzpatrick D.A."/>
            <person name="Frisvad J.C."/>
            <person name="Nielsen K.L."/>
        </authorList>
    </citation>
    <scope>NUCLEOTIDE SEQUENCE</scope>
    <source>
        <strain evidence="2">IBT 21472</strain>
    </source>
</reference>
<accession>A0A9W9PNF8</accession>
<protein>
    <recommendedName>
        <fullName evidence="1">NB-ARC domain-containing protein</fullName>
    </recommendedName>
</protein>
<dbReference type="PANTHER" id="PTHR46082">
    <property type="entry name" value="ATP/GTP-BINDING PROTEIN-RELATED"/>
    <property type="match status" value="1"/>
</dbReference>
<proteinExistence type="predicted"/>
<dbReference type="SMART" id="SM00028">
    <property type="entry name" value="TPR"/>
    <property type="match status" value="6"/>
</dbReference>
<feature type="domain" description="NB-ARC" evidence="1">
    <location>
        <begin position="170"/>
        <end position="314"/>
    </location>
</feature>
<name>A0A9W9PNF8_9EURO</name>
<dbReference type="Proteomes" id="UP001147746">
    <property type="component" value="Unassembled WGS sequence"/>
</dbReference>
<dbReference type="Pfam" id="PF13374">
    <property type="entry name" value="TPR_10"/>
    <property type="match status" value="3"/>
</dbReference>
<gene>
    <name evidence="2" type="ORF">N7476_009479</name>
</gene>
<dbReference type="EMBL" id="JAPZBO010000009">
    <property type="protein sequence ID" value="KAJ5302680.1"/>
    <property type="molecule type" value="Genomic_DNA"/>
</dbReference>
<dbReference type="SUPFAM" id="SSF52540">
    <property type="entry name" value="P-loop containing nucleoside triphosphate hydrolases"/>
    <property type="match status" value="1"/>
</dbReference>
<sequence>MGTPHQGGNGVKAGTFVLHMASLAIQTNKKVLKKLEGYSEWLEQQNEQYLPISQSFVTHFAFEEYETKLVTGARIMVVPRYSAVIPGTVNVERILIHADHRQMVRYETDQDDGYKTVSSRIRRMSEKAGELDSEWAESRLQNIKPDEPFTVNFGIPGVYESECFVGRDHELAEIEKCLKYSKDRRTGVIYGMGGMGKTQLALNYANLHREDYSAVFWFNSKNEDTLKQSFLSNAIRIKDSPLFKNRWTCVEEKGPDEAVTALGEWLSMARNKRWLLCFDNYDEINIYDIRKYFPVAKQGAILVTTRSHGIFWGHGIPVEKFAQVSDCLLVLSHTSGRDNLEQSKLIEPITLPSLLTRLDADARKLAERLDGLPLALTTAGCYLRLSPASFADYLHRYQESWSRLLEMSPRLSSYDQTLRTTWDLSLSQVRKQNQLAEKILQLWAYFDNQDIWFQLLQKGQSEGPGWLLQVTKDEMQFEWTMQALCDHGLVTKNPVSPSQDPEIGGYSMHSCVHDWTIHVLDDPLNGKKWHPETLKLALFCLRQHLPTKGYAKYWTPHPRLLKHTSRCQRILDDIEVCTENDDIKSLMSCMHFLGNLYRDQGKLDRAEMMFRQALRKMEMPKIDVRLKAMLLHNLGAVIHQQGRNVEAEKLLKEALDLKRETFGPNHISTLRSVSTLALLYKAQWNFSEAEKLYSGPLKDAWGEFGDSDISKLQNTFHVAYLHYERCELVEAEQMFLEVLNGYKKAFDDDHPLILGVYTALARLHLKQQKPVETEEMFKLALQGYTSHFDEHHESTLQICVELGHFYSKQARLPEAEQRFKQAEEGYVKNIGLGSQLRKSSLTVLASVAGLASLYNYQAKFPEAEHYYLQALVGYKDALGENHKSTLDAARDLGRVYWRQKNWVAAEKQYNWVLEGYQRTSGPEGLLALSAAVSLGQIYHAQGKLDEAEKMFKQAEKGYGRDLGPNSEPRTIALCSLVEIHRTRGKMVEAGETENQTTQRIYGWNEEKVPRPQLSLTWKENEN</sequence>
<dbReference type="PRINTS" id="PR00364">
    <property type="entry name" value="DISEASERSIST"/>
</dbReference>
<dbReference type="InterPro" id="IPR053137">
    <property type="entry name" value="NLR-like"/>
</dbReference>
<keyword evidence="3" id="KW-1185">Reference proteome</keyword>
<dbReference type="GO" id="GO:0043531">
    <property type="term" value="F:ADP binding"/>
    <property type="evidence" value="ECO:0007669"/>
    <property type="project" value="InterPro"/>
</dbReference>
<dbReference type="Pfam" id="PF00931">
    <property type="entry name" value="NB-ARC"/>
    <property type="match status" value="1"/>
</dbReference>
<dbReference type="Gene3D" id="3.40.50.300">
    <property type="entry name" value="P-loop containing nucleotide triphosphate hydrolases"/>
    <property type="match status" value="1"/>
</dbReference>
<dbReference type="Gene3D" id="1.25.40.10">
    <property type="entry name" value="Tetratricopeptide repeat domain"/>
    <property type="match status" value="3"/>
</dbReference>
<comment type="caution">
    <text evidence="2">The sequence shown here is derived from an EMBL/GenBank/DDBJ whole genome shotgun (WGS) entry which is preliminary data.</text>
</comment>
<evidence type="ECO:0000259" key="1">
    <source>
        <dbReference type="Pfam" id="PF00931"/>
    </source>
</evidence>
<dbReference type="Pfam" id="PF13424">
    <property type="entry name" value="TPR_12"/>
    <property type="match status" value="2"/>
</dbReference>
<organism evidence="2 3">
    <name type="scientific">Penicillium atrosanguineum</name>
    <dbReference type="NCBI Taxonomy" id="1132637"/>
    <lineage>
        <taxon>Eukaryota</taxon>
        <taxon>Fungi</taxon>
        <taxon>Dikarya</taxon>
        <taxon>Ascomycota</taxon>
        <taxon>Pezizomycotina</taxon>
        <taxon>Eurotiomycetes</taxon>
        <taxon>Eurotiomycetidae</taxon>
        <taxon>Eurotiales</taxon>
        <taxon>Aspergillaceae</taxon>
        <taxon>Penicillium</taxon>
    </lineage>
</organism>
<dbReference type="InterPro" id="IPR011990">
    <property type="entry name" value="TPR-like_helical_dom_sf"/>
</dbReference>
<dbReference type="AlphaFoldDB" id="A0A9W9PNF8"/>
<dbReference type="PANTHER" id="PTHR46082:SF6">
    <property type="entry name" value="AAA+ ATPASE DOMAIN-CONTAINING PROTEIN-RELATED"/>
    <property type="match status" value="1"/>
</dbReference>
<dbReference type="InterPro" id="IPR002182">
    <property type="entry name" value="NB-ARC"/>
</dbReference>
<dbReference type="SUPFAM" id="SSF48452">
    <property type="entry name" value="TPR-like"/>
    <property type="match status" value="3"/>
</dbReference>
<reference evidence="2" key="1">
    <citation type="submission" date="2022-12" db="EMBL/GenBank/DDBJ databases">
        <authorList>
            <person name="Petersen C."/>
        </authorList>
    </citation>
    <scope>NUCLEOTIDE SEQUENCE</scope>
    <source>
        <strain evidence="2">IBT 21472</strain>
    </source>
</reference>
<dbReference type="InterPro" id="IPR027417">
    <property type="entry name" value="P-loop_NTPase"/>
</dbReference>
<dbReference type="InterPro" id="IPR019734">
    <property type="entry name" value="TPR_rpt"/>
</dbReference>
<evidence type="ECO:0000313" key="3">
    <source>
        <dbReference type="Proteomes" id="UP001147746"/>
    </source>
</evidence>
<evidence type="ECO:0000313" key="2">
    <source>
        <dbReference type="EMBL" id="KAJ5302680.1"/>
    </source>
</evidence>